<dbReference type="PRINTS" id="PR00344">
    <property type="entry name" value="BCTRLSENSOR"/>
</dbReference>
<evidence type="ECO:0000256" key="1">
    <source>
        <dbReference type="ARBA" id="ARBA00000085"/>
    </source>
</evidence>
<dbReference type="InterPro" id="IPR050428">
    <property type="entry name" value="TCS_sensor_his_kinase"/>
</dbReference>
<evidence type="ECO:0000259" key="13">
    <source>
        <dbReference type="PROSITE" id="PS50109"/>
    </source>
</evidence>
<evidence type="ECO:0000256" key="2">
    <source>
        <dbReference type="ARBA" id="ARBA00004370"/>
    </source>
</evidence>
<keyword evidence="8 12" id="KW-1133">Transmembrane helix</keyword>
<evidence type="ECO:0000256" key="3">
    <source>
        <dbReference type="ARBA" id="ARBA00012438"/>
    </source>
</evidence>
<evidence type="ECO:0000259" key="14">
    <source>
        <dbReference type="PROSITE" id="PS50885"/>
    </source>
</evidence>
<dbReference type="PANTHER" id="PTHR45436">
    <property type="entry name" value="SENSOR HISTIDINE KINASE YKOH"/>
    <property type="match status" value="1"/>
</dbReference>
<dbReference type="InterPro" id="IPR003660">
    <property type="entry name" value="HAMP_dom"/>
</dbReference>
<evidence type="ECO:0000256" key="7">
    <source>
        <dbReference type="ARBA" id="ARBA00022777"/>
    </source>
</evidence>
<dbReference type="PROSITE" id="PS50109">
    <property type="entry name" value="HIS_KIN"/>
    <property type="match status" value="1"/>
</dbReference>
<dbReference type="PANTHER" id="PTHR45436:SF5">
    <property type="entry name" value="SENSOR HISTIDINE KINASE TRCS"/>
    <property type="match status" value="1"/>
</dbReference>
<dbReference type="InterPro" id="IPR036890">
    <property type="entry name" value="HATPase_C_sf"/>
</dbReference>
<evidence type="ECO:0000256" key="6">
    <source>
        <dbReference type="ARBA" id="ARBA00022692"/>
    </source>
</evidence>
<dbReference type="GO" id="GO:0016301">
    <property type="term" value="F:kinase activity"/>
    <property type="evidence" value="ECO:0007669"/>
    <property type="project" value="UniProtKB-KW"/>
</dbReference>
<keyword evidence="7 15" id="KW-0418">Kinase</keyword>
<organism evidence="15 16">
    <name type="scientific">Acetobacter sacchari</name>
    <dbReference type="NCBI Taxonomy" id="2661687"/>
    <lineage>
        <taxon>Bacteria</taxon>
        <taxon>Pseudomonadati</taxon>
        <taxon>Pseudomonadota</taxon>
        <taxon>Alphaproteobacteria</taxon>
        <taxon>Acetobacterales</taxon>
        <taxon>Acetobacteraceae</taxon>
        <taxon>Acetobacter</taxon>
    </lineage>
</organism>
<feature type="region of interest" description="Disordered" evidence="11">
    <location>
        <begin position="98"/>
        <end position="123"/>
    </location>
</feature>
<evidence type="ECO:0000256" key="11">
    <source>
        <dbReference type="SAM" id="MobiDB-lite"/>
    </source>
</evidence>
<dbReference type="Gene3D" id="3.30.565.10">
    <property type="entry name" value="Histidine kinase-like ATPase, C-terminal domain"/>
    <property type="match status" value="1"/>
</dbReference>
<keyword evidence="9" id="KW-0902">Two-component regulatory system</keyword>
<feature type="domain" description="Histidine kinase" evidence="13">
    <location>
        <begin position="266"/>
        <end position="466"/>
    </location>
</feature>
<feature type="domain" description="HAMP" evidence="14">
    <location>
        <begin position="207"/>
        <end position="258"/>
    </location>
</feature>
<evidence type="ECO:0000256" key="5">
    <source>
        <dbReference type="ARBA" id="ARBA00022679"/>
    </source>
</evidence>
<keyword evidence="10 12" id="KW-0472">Membrane</keyword>
<dbReference type="CDD" id="cd00082">
    <property type="entry name" value="HisKA"/>
    <property type="match status" value="1"/>
</dbReference>
<accession>A0ABS3LTB3</accession>
<comment type="subcellular location">
    <subcellularLocation>
        <location evidence="2">Membrane</location>
    </subcellularLocation>
</comment>
<evidence type="ECO:0000313" key="15">
    <source>
        <dbReference type="EMBL" id="MBO1359146.1"/>
    </source>
</evidence>
<keyword evidence="6 12" id="KW-0812">Transmembrane</keyword>
<dbReference type="InterPro" id="IPR005467">
    <property type="entry name" value="His_kinase_dom"/>
</dbReference>
<feature type="compositionally biased region" description="Pro residues" evidence="11">
    <location>
        <begin position="105"/>
        <end position="121"/>
    </location>
</feature>
<evidence type="ECO:0000256" key="4">
    <source>
        <dbReference type="ARBA" id="ARBA00022553"/>
    </source>
</evidence>
<keyword evidence="5" id="KW-0808">Transferase</keyword>
<comment type="catalytic activity">
    <reaction evidence="1">
        <text>ATP + protein L-histidine = ADP + protein N-phospho-L-histidine.</text>
        <dbReference type="EC" id="2.7.13.3"/>
    </reaction>
</comment>
<proteinExistence type="predicted"/>
<sequence>MMQVLPRSLTGRLLVTTCVTLLVGFGLSSIIIGHELGWLVLHDMDERLDAQIEILASAVDANGTLDPGFRVDAPPFNRPGSGWAWEVIGDAGAARSASLNGADLPMPPPPPPPPNQHPPRMPHFRRDGVMVRGELVFPRPMDVRGRDGRLLHYRVASVPTSLGRSVIIVAGPREIVERPLRRAMTPLLVCLGGMAFCLLVALFAQLRVGLGPLVRLQAMVAEVRAGKLRQIHVSEPTELLPLVDELNELIQANEQAVARARTHVANLAHGLKTPLAALKLDLAESACDADGRLAALVERMESQIRRHLGRARATSAGTAAHPVEIVVPHIEDLVSALRRLHAERSLDIEQSIPDDLLVRCDGQDLDEMLGNLLDNAWRHARSRVRISAPRGGRLAQILIEDDGDGLGEAEMLQAMQEGRRLDETEAGYGFGLSISRELCELHGGSLELRRSGLGGLAAVITLPRGGGME</sequence>
<dbReference type="InterPro" id="IPR003594">
    <property type="entry name" value="HATPase_dom"/>
</dbReference>
<reference evidence="15 16" key="1">
    <citation type="submission" date="2021-03" db="EMBL/GenBank/DDBJ databases">
        <title>The complete genome sequence of Acetobacter sacchari TBRC 11175.</title>
        <authorList>
            <person name="Charoenyingcharoen P."/>
            <person name="Yukphan P."/>
        </authorList>
    </citation>
    <scope>NUCLEOTIDE SEQUENCE [LARGE SCALE GENOMIC DNA]</scope>
    <source>
        <strain evidence="15 16">TBRC 11175</strain>
    </source>
</reference>
<feature type="transmembrane region" description="Helical" evidence="12">
    <location>
        <begin position="12"/>
        <end position="32"/>
    </location>
</feature>
<dbReference type="EC" id="2.7.13.3" evidence="3"/>
<dbReference type="Proteomes" id="UP000664771">
    <property type="component" value="Unassembled WGS sequence"/>
</dbReference>
<dbReference type="InterPro" id="IPR003661">
    <property type="entry name" value="HisK_dim/P_dom"/>
</dbReference>
<gene>
    <name evidence="15" type="ORF">J2D73_04955</name>
</gene>
<dbReference type="PROSITE" id="PS50885">
    <property type="entry name" value="HAMP"/>
    <property type="match status" value="1"/>
</dbReference>
<keyword evidence="16" id="KW-1185">Reference proteome</keyword>
<name>A0ABS3LTB3_9PROT</name>
<dbReference type="InterPro" id="IPR004358">
    <property type="entry name" value="Sig_transdc_His_kin-like_C"/>
</dbReference>
<comment type="caution">
    <text evidence="15">The sequence shown here is derived from an EMBL/GenBank/DDBJ whole genome shotgun (WGS) entry which is preliminary data.</text>
</comment>
<dbReference type="Gene3D" id="1.10.287.130">
    <property type="match status" value="1"/>
</dbReference>
<evidence type="ECO:0000313" key="16">
    <source>
        <dbReference type="Proteomes" id="UP000664771"/>
    </source>
</evidence>
<dbReference type="InterPro" id="IPR036097">
    <property type="entry name" value="HisK_dim/P_sf"/>
</dbReference>
<keyword evidence="4" id="KW-0597">Phosphoprotein</keyword>
<feature type="transmembrane region" description="Helical" evidence="12">
    <location>
        <begin position="183"/>
        <end position="204"/>
    </location>
</feature>
<evidence type="ECO:0000256" key="10">
    <source>
        <dbReference type="ARBA" id="ARBA00023136"/>
    </source>
</evidence>
<evidence type="ECO:0000256" key="8">
    <source>
        <dbReference type="ARBA" id="ARBA00022989"/>
    </source>
</evidence>
<dbReference type="EMBL" id="JAFVMF010000004">
    <property type="protein sequence ID" value="MBO1359146.1"/>
    <property type="molecule type" value="Genomic_DNA"/>
</dbReference>
<evidence type="ECO:0000256" key="12">
    <source>
        <dbReference type="SAM" id="Phobius"/>
    </source>
</evidence>
<evidence type="ECO:0000256" key="9">
    <source>
        <dbReference type="ARBA" id="ARBA00023012"/>
    </source>
</evidence>
<protein>
    <recommendedName>
        <fullName evidence="3">histidine kinase</fullName>
        <ecNumber evidence="3">2.7.13.3</ecNumber>
    </recommendedName>
</protein>
<dbReference type="SUPFAM" id="SSF47384">
    <property type="entry name" value="Homodimeric domain of signal transducing histidine kinase"/>
    <property type="match status" value="1"/>
</dbReference>
<dbReference type="SMART" id="SM00387">
    <property type="entry name" value="HATPase_c"/>
    <property type="match status" value="1"/>
</dbReference>
<dbReference type="Pfam" id="PF02518">
    <property type="entry name" value="HATPase_c"/>
    <property type="match status" value="1"/>
</dbReference>
<dbReference type="SUPFAM" id="SSF55874">
    <property type="entry name" value="ATPase domain of HSP90 chaperone/DNA topoisomerase II/histidine kinase"/>
    <property type="match status" value="1"/>
</dbReference>